<gene>
    <name evidence="2" type="ORF">DDF67_05200</name>
</gene>
<dbReference type="OrthoDB" id="8654520at2"/>
<name>A0A2T9KA37_9CAUL</name>
<organism evidence="2 3">
    <name type="scientific">Caulobacter endophyticus</name>
    <dbReference type="NCBI Taxonomy" id="2172652"/>
    <lineage>
        <taxon>Bacteria</taxon>
        <taxon>Pseudomonadati</taxon>
        <taxon>Pseudomonadota</taxon>
        <taxon>Alphaproteobacteria</taxon>
        <taxon>Caulobacterales</taxon>
        <taxon>Caulobacteraceae</taxon>
        <taxon>Caulobacter</taxon>
    </lineage>
</organism>
<dbReference type="EMBL" id="QDKQ01000024">
    <property type="protein sequence ID" value="PVM92796.1"/>
    <property type="molecule type" value="Genomic_DNA"/>
</dbReference>
<evidence type="ECO:0000259" key="1">
    <source>
        <dbReference type="Pfam" id="PF10074"/>
    </source>
</evidence>
<dbReference type="PROSITE" id="PS00889">
    <property type="entry name" value="CNMP_BINDING_2"/>
    <property type="match status" value="1"/>
</dbReference>
<reference evidence="2 3" key="1">
    <citation type="submission" date="2018-04" db="EMBL/GenBank/DDBJ databases">
        <title>The genome sequence of Caulobacter sp. 744.</title>
        <authorList>
            <person name="Gao J."/>
            <person name="Sun J."/>
        </authorList>
    </citation>
    <scope>NUCLEOTIDE SEQUENCE [LARGE SCALE GENOMIC DNA]</scope>
    <source>
        <strain evidence="2 3">774</strain>
    </source>
</reference>
<accession>A0A2T9KA37</accession>
<keyword evidence="3" id="KW-1185">Reference proteome</keyword>
<dbReference type="AlphaFoldDB" id="A0A2T9KA37"/>
<comment type="caution">
    <text evidence="2">The sequence shown here is derived from an EMBL/GenBank/DDBJ whole genome shotgun (WGS) entry which is preliminary data.</text>
</comment>
<proteinExistence type="predicted"/>
<protein>
    <recommendedName>
        <fullName evidence="1">T6SS Transcription factor RovC-like DNA binding domain-containing protein</fullName>
    </recommendedName>
</protein>
<evidence type="ECO:0000313" key="2">
    <source>
        <dbReference type="EMBL" id="PVM92796.1"/>
    </source>
</evidence>
<feature type="domain" description="T6SS Transcription factor RovC-like DNA binding" evidence="1">
    <location>
        <begin position="24"/>
        <end position="126"/>
    </location>
</feature>
<evidence type="ECO:0000313" key="3">
    <source>
        <dbReference type="Proteomes" id="UP000245073"/>
    </source>
</evidence>
<dbReference type="Pfam" id="PF10074">
    <property type="entry name" value="RovC_DNA-bd"/>
    <property type="match status" value="1"/>
</dbReference>
<dbReference type="InterPro" id="IPR018754">
    <property type="entry name" value="RovC-like_DNA-bd"/>
</dbReference>
<dbReference type="InterPro" id="IPR018488">
    <property type="entry name" value="cNMP-bd_CS"/>
</dbReference>
<dbReference type="Proteomes" id="UP000245073">
    <property type="component" value="Unassembled WGS sequence"/>
</dbReference>
<sequence length="129" mass="14104">MRLPAGLQLLLQGLSDASGPMVVMLAYDPHFGLRVKAAEALDRAARGRPPLKSRLTNAQRTRLAKSLFALDARLRGDSYRSIANALFGENAVREESWRTASLRAMTIRLVQAGRGLMEGGYLKLLRGGL</sequence>